<dbReference type="PRINTS" id="PR01730">
    <property type="entry name" value="INFPOTNTIATR"/>
</dbReference>
<dbReference type="Proteomes" id="UP000304864">
    <property type="component" value="Chromosome"/>
</dbReference>
<dbReference type="OrthoDB" id="9814548at2"/>
<feature type="domain" description="PPIase FKBP-type" evidence="9">
    <location>
        <begin position="139"/>
        <end position="225"/>
    </location>
</feature>
<dbReference type="Gene3D" id="3.10.50.40">
    <property type="match status" value="1"/>
</dbReference>
<dbReference type="InterPro" id="IPR008104">
    <property type="entry name" value="INFPOTNTIATR"/>
</dbReference>
<protein>
    <recommendedName>
        <fullName evidence="7">Peptidyl-prolyl cis-trans isomerase</fullName>
        <ecNumber evidence="7">5.2.1.8</ecNumber>
    </recommendedName>
</protein>
<dbReference type="GO" id="GO:0003755">
    <property type="term" value="F:peptidyl-prolyl cis-trans isomerase activity"/>
    <property type="evidence" value="ECO:0007669"/>
    <property type="project" value="UniProtKB-UniRule"/>
</dbReference>
<dbReference type="AlphaFoldDB" id="A0A4P9K4J7"/>
<dbReference type="InterPro" id="IPR036944">
    <property type="entry name" value="PPIase_FKBP_N_sf"/>
</dbReference>
<evidence type="ECO:0000256" key="8">
    <source>
        <dbReference type="SAM" id="SignalP"/>
    </source>
</evidence>
<keyword evidence="11" id="KW-1185">Reference proteome</keyword>
<comment type="similarity">
    <text evidence="2 7">Belongs to the FKBP-type PPIase family.</text>
</comment>
<evidence type="ECO:0000256" key="4">
    <source>
        <dbReference type="ARBA" id="ARBA00023110"/>
    </source>
</evidence>
<dbReference type="PANTHER" id="PTHR43811">
    <property type="entry name" value="FKBP-TYPE PEPTIDYL-PROLYL CIS-TRANS ISOMERASE FKPA"/>
    <property type="match status" value="1"/>
</dbReference>
<dbReference type="KEGG" id="thig:FE785_03990"/>
<proteinExistence type="inferred from homology"/>
<dbReference type="Pfam" id="PF00254">
    <property type="entry name" value="FKBP_C"/>
    <property type="match status" value="1"/>
</dbReference>
<evidence type="ECO:0000256" key="1">
    <source>
        <dbReference type="ARBA" id="ARBA00000971"/>
    </source>
</evidence>
<keyword evidence="3 8" id="KW-0732">Signal</keyword>
<dbReference type="GO" id="GO:0006457">
    <property type="term" value="P:protein folding"/>
    <property type="evidence" value="ECO:0007669"/>
    <property type="project" value="InterPro"/>
</dbReference>
<feature type="signal peptide" evidence="8">
    <location>
        <begin position="1"/>
        <end position="19"/>
    </location>
</feature>
<dbReference type="FunFam" id="3.10.50.40:FF:000006">
    <property type="entry name" value="Peptidyl-prolyl cis-trans isomerase"/>
    <property type="match status" value="1"/>
</dbReference>
<dbReference type="InterPro" id="IPR000774">
    <property type="entry name" value="PPIase_FKBP_N"/>
</dbReference>
<organism evidence="10 11">
    <name type="scientific">Thiomicrorhabdus sediminis</name>
    <dbReference type="NCBI Taxonomy" id="2580412"/>
    <lineage>
        <taxon>Bacteria</taxon>
        <taxon>Pseudomonadati</taxon>
        <taxon>Pseudomonadota</taxon>
        <taxon>Gammaproteobacteria</taxon>
        <taxon>Thiotrichales</taxon>
        <taxon>Piscirickettsiaceae</taxon>
        <taxon>Thiomicrorhabdus</taxon>
    </lineage>
</organism>
<dbReference type="GO" id="GO:0016020">
    <property type="term" value="C:membrane"/>
    <property type="evidence" value="ECO:0007669"/>
    <property type="project" value="InterPro"/>
</dbReference>
<accession>A0A4P9K4J7</accession>
<comment type="catalytic activity">
    <reaction evidence="1 6 7">
        <text>[protein]-peptidylproline (omega=180) = [protein]-peptidylproline (omega=0)</text>
        <dbReference type="Rhea" id="RHEA:16237"/>
        <dbReference type="Rhea" id="RHEA-COMP:10747"/>
        <dbReference type="Rhea" id="RHEA-COMP:10748"/>
        <dbReference type="ChEBI" id="CHEBI:83833"/>
        <dbReference type="ChEBI" id="CHEBI:83834"/>
        <dbReference type="EC" id="5.2.1.8"/>
    </reaction>
</comment>
<dbReference type="Gene3D" id="1.10.287.460">
    <property type="entry name" value="Peptidyl-prolyl cis-trans isomerase, FKBP-type, N-terminal domain"/>
    <property type="match status" value="1"/>
</dbReference>
<evidence type="ECO:0000256" key="5">
    <source>
        <dbReference type="ARBA" id="ARBA00023235"/>
    </source>
</evidence>
<dbReference type="InterPro" id="IPR001179">
    <property type="entry name" value="PPIase_FKBP_dom"/>
</dbReference>
<gene>
    <name evidence="10" type="ORF">FE785_03990</name>
</gene>
<sequence length="229" mass="25190">MKKPLILAIGLLISQNAFAAELTTNEQKASYTLGTDMAKNLTQQGLTIDAEAFSLGVKDALSNKPSRLSEEEMMKAIAEVKKTMMQKQEAMRKQQAEANLAAGKQFMAEHGKQDGVKTLDNGIQYKIIKSGKGESPTENDTIFAHYEGTFIDGKVFDSSYQRGTPLKFQMGNVIKGWGEVLKMMKPGDKWEVVIPSELAYGERGAGQAIGPNQTLRFTIELIQFTSDNS</sequence>
<dbReference type="Pfam" id="PF01346">
    <property type="entry name" value="FKBP_N"/>
    <property type="match status" value="1"/>
</dbReference>
<dbReference type="RefSeq" id="WP_138564536.1">
    <property type="nucleotide sequence ID" value="NZ_CP040602.1"/>
</dbReference>
<feature type="chain" id="PRO_5020223319" description="Peptidyl-prolyl cis-trans isomerase" evidence="8">
    <location>
        <begin position="20"/>
        <end position="229"/>
    </location>
</feature>
<keyword evidence="5 6" id="KW-0413">Isomerase</keyword>
<dbReference type="EC" id="5.2.1.8" evidence="7"/>
<name>A0A4P9K4J7_9GAMM</name>
<dbReference type="SUPFAM" id="SSF54534">
    <property type="entry name" value="FKBP-like"/>
    <property type="match status" value="1"/>
</dbReference>
<dbReference type="EMBL" id="CP040602">
    <property type="protein sequence ID" value="QCU89859.1"/>
    <property type="molecule type" value="Genomic_DNA"/>
</dbReference>
<evidence type="ECO:0000256" key="2">
    <source>
        <dbReference type="ARBA" id="ARBA00006577"/>
    </source>
</evidence>
<keyword evidence="4 6" id="KW-0697">Rotamase</keyword>
<evidence type="ECO:0000256" key="6">
    <source>
        <dbReference type="PROSITE-ProRule" id="PRU00277"/>
    </source>
</evidence>
<evidence type="ECO:0000256" key="7">
    <source>
        <dbReference type="RuleBase" id="RU003915"/>
    </source>
</evidence>
<evidence type="ECO:0000313" key="10">
    <source>
        <dbReference type="EMBL" id="QCU89859.1"/>
    </source>
</evidence>
<dbReference type="PANTHER" id="PTHR43811:SF19">
    <property type="entry name" value="39 KDA FK506-BINDING NUCLEAR PROTEIN"/>
    <property type="match status" value="1"/>
</dbReference>
<evidence type="ECO:0000259" key="9">
    <source>
        <dbReference type="PROSITE" id="PS50059"/>
    </source>
</evidence>
<dbReference type="InterPro" id="IPR046357">
    <property type="entry name" value="PPIase_dom_sf"/>
</dbReference>
<evidence type="ECO:0000256" key="3">
    <source>
        <dbReference type="ARBA" id="ARBA00022729"/>
    </source>
</evidence>
<dbReference type="PROSITE" id="PS50059">
    <property type="entry name" value="FKBP_PPIASE"/>
    <property type="match status" value="1"/>
</dbReference>
<evidence type="ECO:0000313" key="11">
    <source>
        <dbReference type="Proteomes" id="UP000304864"/>
    </source>
</evidence>
<reference evidence="10 11" key="1">
    <citation type="submission" date="2019-05" db="EMBL/GenBank/DDBJ databases">
        <title>Thiomicrorhabdus sediminis sp. nov, a novel sulfur-oxidizing bacterium isolated from coastal sediment.</title>
        <authorList>
            <person name="Liu X."/>
        </authorList>
    </citation>
    <scope>NUCLEOTIDE SEQUENCE [LARGE SCALE GENOMIC DNA]</scope>
    <source>
        <strain evidence="10 11">G1</strain>
    </source>
</reference>